<name>A0A5B8KW83_9HYPH</name>
<dbReference type="GO" id="GO:0009252">
    <property type="term" value="P:peptidoglycan biosynthetic process"/>
    <property type="evidence" value="ECO:0007669"/>
    <property type="project" value="UniProtKB-UniPathway"/>
</dbReference>
<gene>
    <name evidence="11" type="ORF">FQ775_05080</name>
</gene>
<evidence type="ECO:0000259" key="10">
    <source>
        <dbReference type="PROSITE" id="PS52029"/>
    </source>
</evidence>
<dbReference type="PROSITE" id="PS52029">
    <property type="entry name" value="LD_TPASE"/>
    <property type="match status" value="1"/>
</dbReference>
<dbReference type="CDD" id="cd16913">
    <property type="entry name" value="YkuD_like"/>
    <property type="match status" value="1"/>
</dbReference>
<evidence type="ECO:0000256" key="5">
    <source>
        <dbReference type="ARBA" id="ARBA00022984"/>
    </source>
</evidence>
<evidence type="ECO:0000256" key="6">
    <source>
        <dbReference type="ARBA" id="ARBA00023316"/>
    </source>
</evidence>
<keyword evidence="9" id="KW-0732">Signal</keyword>
<dbReference type="EMBL" id="CP042301">
    <property type="protein sequence ID" value="QDY99798.1"/>
    <property type="molecule type" value="Genomic_DNA"/>
</dbReference>
<dbReference type="PROSITE" id="PS51257">
    <property type="entry name" value="PROKAR_LIPOPROTEIN"/>
    <property type="match status" value="1"/>
</dbReference>
<feature type="active site" description="Proton donor/acceptor" evidence="7">
    <location>
        <position position="149"/>
    </location>
</feature>
<dbReference type="GO" id="GO:0004180">
    <property type="term" value="F:carboxypeptidase activity"/>
    <property type="evidence" value="ECO:0007669"/>
    <property type="project" value="UniProtKB-ARBA"/>
</dbReference>
<dbReference type="InterPro" id="IPR038063">
    <property type="entry name" value="Transpep_catalytic_dom"/>
</dbReference>
<evidence type="ECO:0000313" key="11">
    <source>
        <dbReference type="EMBL" id="QDY99798.1"/>
    </source>
</evidence>
<dbReference type="KEGG" id="niy:FQ775_05080"/>
<feature type="region of interest" description="Disordered" evidence="8">
    <location>
        <begin position="351"/>
        <end position="408"/>
    </location>
</feature>
<dbReference type="GO" id="GO:0016740">
    <property type="term" value="F:transferase activity"/>
    <property type="evidence" value="ECO:0007669"/>
    <property type="project" value="UniProtKB-KW"/>
</dbReference>
<dbReference type="Proteomes" id="UP000321389">
    <property type="component" value="Chromosome"/>
</dbReference>
<comment type="pathway">
    <text evidence="1 7">Cell wall biogenesis; peptidoglycan biosynthesis.</text>
</comment>
<feature type="signal peptide" evidence="9">
    <location>
        <begin position="1"/>
        <end position="20"/>
    </location>
</feature>
<keyword evidence="3" id="KW-0808">Transferase</keyword>
<evidence type="ECO:0000256" key="3">
    <source>
        <dbReference type="ARBA" id="ARBA00022679"/>
    </source>
</evidence>
<evidence type="ECO:0000313" key="12">
    <source>
        <dbReference type="Proteomes" id="UP000321389"/>
    </source>
</evidence>
<feature type="compositionally biased region" description="Basic and acidic residues" evidence="8">
    <location>
        <begin position="380"/>
        <end position="392"/>
    </location>
</feature>
<protein>
    <submittedName>
        <fullName evidence="11">Murein L,D-transpeptidase</fullName>
    </submittedName>
</protein>
<proteinExistence type="inferred from homology"/>
<dbReference type="UniPathway" id="UPA00219"/>
<evidence type="ECO:0000256" key="8">
    <source>
        <dbReference type="SAM" id="MobiDB-lite"/>
    </source>
</evidence>
<keyword evidence="6 7" id="KW-0961">Cell wall biogenesis/degradation</keyword>
<dbReference type="AlphaFoldDB" id="A0A5B8KW83"/>
<evidence type="ECO:0000256" key="1">
    <source>
        <dbReference type="ARBA" id="ARBA00004752"/>
    </source>
</evidence>
<accession>A0A5B8KW83</accession>
<evidence type="ECO:0000256" key="4">
    <source>
        <dbReference type="ARBA" id="ARBA00022960"/>
    </source>
</evidence>
<dbReference type="Pfam" id="PF03734">
    <property type="entry name" value="YkuD"/>
    <property type="match status" value="1"/>
</dbReference>
<organism evidence="11 12">
    <name type="scientific">Nitratireductor mangrovi</name>
    <dbReference type="NCBI Taxonomy" id="2599600"/>
    <lineage>
        <taxon>Bacteria</taxon>
        <taxon>Pseudomonadati</taxon>
        <taxon>Pseudomonadota</taxon>
        <taxon>Alphaproteobacteria</taxon>
        <taxon>Hyphomicrobiales</taxon>
        <taxon>Phyllobacteriaceae</taxon>
        <taxon>Nitratireductor</taxon>
    </lineage>
</organism>
<dbReference type="GO" id="GO:0071555">
    <property type="term" value="P:cell wall organization"/>
    <property type="evidence" value="ECO:0007669"/>
    <property type="project" value="UniProtKB-UniRule"/>
</dbReference>
<feature type="compositionally biased region" description="Basic and acidic residues" evidence="8">
    <location>
        <begin position="351"/>
        <end position="371"/>
    </location>
</feature>
<keyword evidence="12" id="KW-1185">Reference proteome</keyword>
<evidence type="ECO:0000256" key="9">
    <source>
        <dbReference type="SAM" id="SignalP"/>
    </source>
</evidence>
<sequence length="424" mass="46581">MISKWMRTGLLAAGMALTLAGCTESTLQSVGAKAEKPLPPRLIAAMKAKGMTRHSPVMARVFKEEGQLEVWKQKANGRYELLATYPICKWSGKLGPKFTEGDRQAPEGFYHVRPAQMNPQSSFHLAFNMGYPNAYDRANGRTGSHLMVHGECSSAGCYSMNNPEMEEIYALARDAFRGGQRDFQIQAYPFRMTAQNMARYRNDPNYPFWQMLKEGYDHFEITKVPPKVDVCEKRYVFNRVTEEGVEFSPTGACPPTTQPEALVNAFQSYRSEYEAAFTTMAGKGGMPAPRASIAGLREANLVADWTRRRARGERVPVEPPSLGHDGTVTATSVMGRIDSPAGRRMAAIDAEKEAKRKAAEEKAEAERRAAEARAAAEAAKVAEAEAAKRAAEEPAETAAAPAEEESGGLLGLGSVRKRITNIFE</sequence>
<feature type="active site" description="Nucleophile" evidence="7">
    <location>
        <position position="157"/>
    </location>
</feature>
<keyword evidence="4 7" id="KW-0133">Cell shape</keyword>
<dbReference type="GO" id="GO:0008360">
    <property type="term" value="P:regulation of cell shape"/>
    <property type="evidence" value="ECO:0007669"/>
    <property type="project" value="UniProtKB-UniRule"/>
</dbReference>
<evidence type="ECO:0000256" key="2">
    <source>
        <dbReference type="ARBA" id="ARBA00005992"/>
    </source>
</evidence>
<dbReference type="InterPro" id="IPR005490">
    <property type="entry name" value="LD_TPept_cat_dom"/>
</dbReference>
<dbReference type="PANTHER" id="PTHR36699:SF1">
    <property type="entry name" value="L,D-TRANSPEPTIDASE YAFK-RELATED"/>
    <property type="match status" value="1"/>
</dbReference>
<dbReference type="OrthoDB" id="9809748at2"/>
<evidence type="ECO:0000256" key="7">
    <source>
        <dbReference type="PROSITE-ProRule" id="PRU01373"/>
    </source>
</evidence>
<keyword evidence="5 7" id="KW-0573">Peptidoglycan synthesis</keyword>
<comment type="similarity">
    <text evidence="2">Belongs to the YkuD family.</text>
</comment>
<dbReference type="PANTHER" id="PTHR36699">
    <property type="entry name" value="LD-TRANSPEPTIDASE"/>
    <property type="match status" value="1"/>
</dbReference>
<feature type="chain" id="PRO_5022759332" evidence="9">
    <location>
        <begin position="21"/>
        <end position="424"/>
    </location>
</feature>
<feature type="domain" description="L,D-TPase catalytic" evidence="10">
    <location>
        <begin position="57"/>
        <end position="188"/>
    </location>
</feature>
<dbReference type="RefSeq" id="WP_146298452.1">
    <property type="nucleotide sequence ID" value="NZ_CP042301.2"/>
</dbReference>
<reference evidence="11" key="1">
    <citation type="submission" date="2020-04" db="EMBL/GenBank/DDBJ databases">
        <title>Nitratireductor sp. nov. isolated from mangrove soil.</title>
        <authorList>
            <person name="Ye Y."/>
        </authorList>
    </citation>
    <scope>NUCLEOTIDE SEQUENCE</scope>
    <source>
        <strain evidence="11">SY7</strain>
    </source>
</reference>
<dbReference type="SUPFAM" id="SSF141523">
    <property type="entry name" value="L,D-transpeptidase catalytic domain-like"/>
    <property type="match status" value="1"/>
</dbReference>